<accession>A0A8J7F9Q7</accession>
<evidence type="ECO:0000313" key="3">
    <source>
        <dbReference type="Proteomes" id="UP000640333"/>
    </source>
</evidence>
<dbReference type="AlphaFoldDB" id="A0A8J7F9Q7"/>
<name>A0A8J7F9Q7_9GAMM</name>
<dbReference type="Gene3D" id="1.10.3130.20">
    <property type="entry name" value="Phycobilisome linker domain"/>
    <property type="match status" value="1"/>
</dbReference>
<dbReference type="EMBL" id="JADEYS010000001">
    <property type="protein sequence ID" value="MBE9395947.1"/>
    <property type="molecule type" value="Genomic_DNA"/>
</dbReference>
<sequence>MATVSEQIQEIYIGLLGRAADKSGLDYWADEINTGKLTIEQLRANIVNEQPEYAAGLGQLTRAQLVNSLYENLFERAAEAEGLDYWVNGGGSTVNADQLVLALSAGAAAADRLTLDNKTDAAEYYTANVTTYTADSATAAVSSVDGTQASVDASKAATNDNSQTSGQTFTLTVSSGEKLKIDSKSVVNGASSSFDRLFKNTVTPALLGV</sequence>
<dbReference type="InterPro" id="IPR025282">
    <property type="entry name" value="DUF4214"/>
</dbReference>
<feature type="domain" description="DUF4214" evidence="1">
    <location>
        <begin position="50"/>
        <end position="103"/>
    </location>
</feature>
<dbReference type="InterPro" id="IPR038255">
    <property type="entry name" value="PBS_linker_sf"/>
</dbReference>
<dbReference type="RefSeq" id="WP_193951497.1">
    <property type="nucleotide sequence ID" value="NZ_JADEYS010000001.1"/>
</dbReference>
<keyword evidence="3" id="KW-1185">Reference proteome</keyword>
<organism evidence="2 3">
    <name type="scientific">Pontibacterium sinense</name>
    <dbReference type="NCBI Taxonomy" id="2781979"/>
    <lineage>
        <taxon>Bacteria</taxon>
        <taxon>Pseudomonadati</taxon>
        <taxon>Pseudomonadota</taxon>
        <taxon>Gammaproteobacteria</taxon>
        <taxon>Oceanospirillales</taxon>
        <taxon>Oceanospirillaceae</taxon>
        <taxon>Pontibacterium</taxon>
    </lineage>
</organism>
<feature type="domain" description="DUF4214" evidence="1">
    <location>
        <begin position="8"/>
        <end position="40"/>
    </location>
</feature>
<dbReference type="Pfam" id="PF13946">
    <property type="entry name" value="DUF4214"/>
    <property type="match status" value="2"/>
</dbReference>
<protein>
    <submittedName>
        <fullName evidence="2">DUF4214 domain-containing protein</fullName>
    </submittedName>
</protein>
<comment type="caution">
    <text evidence="2">The sequence shown here is derived from an EMBL/GenBank/DDBJ whole genome shotgun (WGS) entry which is preliminary data.</text>
</comment>
<evidence type="ECO:0000313" key="2">
    <source>
        <dbReference type="EMBL" id="MBE9395947.1"/>
    </source>
</evidence>
<gene>
    <name evidence="2" type="ORF">IOQ59_01595</name>
</gene>
<evidence type="ECO:0000259" key="1">
    <source>
        <dbReference type="Pfam" id="PF13946"/>
    </source>
</evidence>
<proteinExistence type="predicted"/>
<dbReference type="Proteomes" id="UP000640333">
    <property type="component" value="Unassembled WGS sequence"/>
</dbReference>
<reference evidence="2" key="1">
    <citation type="submission" date="2020-10" db="EMBL/GenBank/DDBJ databases">
        <title>Bacterium isolated from coastal waters sediment.</title>
        <authorList>
            <person name="Chen R.-J."/>
            <person name="Lu D.-C."/>
            <person name="Zhu K.-L."/>
            <person name="Du Z.-J."/>
        </authorList>
    </citation>
    <scope>NUCLEOTIDE SEQUENCE</scope>
    <source>
        <strain evidence="2">N1Y112</strain>
    </source>
</reference>